<dbReference type="PROSITE" id="PS50878">
    <property type="entry name" value="RT_POL"/>
    <property type="match status" value="1"/>
</dbReference>
<dbReference type="InterPro" id="IPR000477">
    <property type="entry name" value="RT_dom"/>
</dbReference>
<dbReference type="PANTHER" id="PTHR34072:SF43">
    <property type="entry name" value="RIBONUCLEASE H"/>
    <property type="match status" value="1"/>
</dbReference>
<comment type="caution">
    <text evidence="5">The sequence shown here is derived from an EMBL/GenBank/DDBJ whole genome shotgun (WGS) entry which is preliminary data.</text>
</comment>
<proteinExistence type="inferred from homology"/>
<dbReference type="FunFam" id="3.30.70.270:FF:000003">
    <property type="entry name" value="Transposon Ty3-G Gag-Pol polyprotein"/>
    <property type="match status" value="1"/>
</dbReference>
<dbReference type="Pfam" id="PF17919">
    <property type="entry name" value="RT_RNaseH_2"/>
    <property type="match status" value="1"/>
</dbReference>
<organism evidence="5 6">
    <name type="scientific">Aldrovandia affinis</name>
    <dbReference type="NCBI Taxonomy" id="143900"/>
    <lineage>
        <taxon>Eukaryota</taxon>
        <taxon>Metazoa</taxon>
        <taxon>Chordata</taxon>
        <taxon>Craniata</taxon>
        <taxon>Vertebrata</taxon>
        <taxon>Euteleostomi</taxon>
        <taxon>Actinopterygii</taxon>
        <taxon>Neopterygii</taxon>
        <taxon>Teleostei</taxon>
        <taxon>Notacanthiformes</taxon>
        <taxon>Halosauridae</taxon>
        <taxon>Aldrovandia</taxon>
    </lineage>
</organism>
<dbReference type="InterPro" id="IPR041577">
    <property type="entry name" value="RT_RNaseH_2"/>
</dbReference>
<dbReference type="GO" id="GO:0004523">
    <property type="term" value="F:RNA-DNA hybrid ribonuclease activity"/>
    <property type="evidence" value="ECO:0007669"/>
    <property type="project" value="UniProtKB-EC"/>
</dbReference>
<dbReference type="AlphaFoldDB" id="A0AAD7R7B5"/>
<dbReference type="CDD" id="cd09274">
    <property type="entry name" value="RNase_HI_RT_Ty3"/>
    <property type="match status" value="1"/>
</dbReference>
<evidence type="ECO:0000256" key="3">
    <source>
        <dbReference type="SAM" id="MobiDB-lite"/>
    </source>
</evidence>
<evidence type="ECO:0000256" key="1">
    <source>
        <dbReference type="ARBA" id="ARBA00010879"/>
    </source>
</evidence>
<dbReference type="Gene3D" id="3.30.70.270">
    <property type="match status" value="2"/>
</dbReference>
<dbReference type="FunFam" id="3.30.70.270:FF:000020">
    <property type="entry name" value="Transposon Tf2-6 polyprotein-like Protein"/>
    <property type="match status" value="1"/>
</dbReference>
<feature type="region of interest" description="Disordered" evidence="3">
    <location>
        <begin position="291"/>
        <end position="314"/>
    </location>
</feature>
<name>A0AAD7R7B5_9TELE</name>
<evidence type="ECO:0000259" key="4">
    <source>
        <dbReference type="PROSITE" id="PS50878"/>
    </source>
</evidence>
<accession>A0AAD7R7B5</accession>
<dbReference type="PANTHER" id="PTHR34072">
    <property type="entry name" value="ENZYMATIC POLYPROTEIN-RELATED"/>
    <property type="match status" value="1"/>
</dbReference>
<dbReference type="Proteomes" id="UP001221898">
    <property type="component" value="Unassembled WGS sequence"/>
</dbReference>
<dbReference type="InterPro" id="IPR043128">
    <property type="entry name" value="Rev_trsase/Diguanyl_cyclase"/>
</dbReference>
<dbReference type="FunFam" id="3.10.20.370:FF:000001">
    <property type="entry name" value="Retrovirus-related Pol polyprotein from transposon 17.6-like protein"/>
    <property type="match status" value="1"/>
</dbReference>
<sequence length="334" mass="38210">MGDLNRKEVLVFIDDLIIFSDTLEEHEARLMKVLKQLKECGLKLSPEKCKFFQNSVKYLGHIVSQYGVETDPSKIEALKTWPRPQNLKELRAFLGFSGYYRRFVQDYSKIVKPLNDLTAGYPPLKKSHHKRKEKEGPYFHPKEAFGERWTPLCQQAFDAIIGELTAAPVLGFANPKLPYVLHTDASTTGLGAALYQEQEGRTRVIAFASRGLTKSEARYPAHKLEFLALKWAVTEKFSDYLYGTEFTAVTDSNPLTYILTSAKLDATSYRWLSALSTYSFELQYRAGKQNQDADGLSRRPHGELEDDPKSQKERERIRQFALHHLLDIDAVPQK</sequence>
<feature type="domain" description="Reverse transcriptase" evidence="4">
    <location>
        <begin position="1"/>
        <end position="63"/>
    </location>
</feature>
<keyword evidence="6" id="KW-1185">Reference proteome</keyword>
<evidence type="ECO:0000313" key="5">
    <source>
        <dbReference type="EMBL" id="KAJ8367563.1"/>
    </source>
</evidence>
<gene>
    <name evidence="5" type="ORF">AAFF_G00314520</name>
</gene>
<protein>
    <recommendedName>
        <fullName evidence="2">ribonuclease H</fullName>
        <ecNumber evidence="2">3.1.26.4</ecNumber>
    </recommendedName>
</protein>
<dbReference type="Pfam" id="PF00078">
    <property type="entry name" value="RVT_1"/>
    <property type="match status" value="1"/>
</dbReference>
<dbReference type="SUPFAM" id="SSF56672">
    <property type="entry name" value="DNA/RNA polymerases"/>
    <property type="match status" value="1"/>
</dbReference>
<reference evidence="5" key="1">
    <citation type="journal article" date="2023" name="Science">
        <title>Genome structures resolve the early diversification of teleost fishes.</title>
        <authorList>
            <person name="Parey E."/>
            <person name="Louis A."/>
            <person name="Montfort J."/>
            <person name="Bouchez O."/>
            <person name="Roques C."/>
            <person name="Iampietro C."/>
            <person name="Lluch J."/>
            <person name="Castinel A."/>
            <person name="Donnadieu C."/>
            <person name="Desvignes T."/>
            <person name="Floi Bucao C."/>
            <person name="Jouanno E."/>
            <person name="Wen M."/>
            <person name="Mejri S."/>
            <person name="Dirks R."/>
            <person name="Jansen H."/>
            <person name="Henkel C."/>
            <person name="Chen W.J."/>
            <person name="Zahm M."/>
            <person name="Cabau C."/>
            <person name="Klopp C."/>
            <person name="Thompson A.W."/>
            <person name="Robinson-Rechavi M."/>
            <person name="Braasch I."/>
            <person name="Lecointre G."/>
            <person name="Bobe J."/>
            <person name="Postlethwait J.H."/>
            <person name="Berthelot C."/>
            <person name="Roest Crollius H."/>
            <person name="Guiguen Y."/>
        </authorList>
    </citation>
    <scope>NUCLEOTIDE SEQUENCE</scope>
    <source>
        <strain evidence="5">NC1722</strain>
    </source>
</reference>
<evidence type="ECO:0000313" key="6">
    <source>
        <dbReference type="Proteomes" id="UP001221898"/>
    </source>
</evidence>
<comment type="similarity">
    <text evidence="1">Belongs to the beta type-B retroviral polymerase family. HERV class-II K(HML-2) pol subfamily.</text>
</comment>
<evidence type="ECO:0000256" key="2">
    <source>
        <dbReference type="ARBA" id="ARBA00012180"/>
    </source>
</evidence>
<dbReference type="EC" id="3.1.26.4" evidence="2"/>
<feature type="compositionally biased region" description="Basic and acidic residues" evidence="3">
    <location>
        <begin position="295"/>
        <end position="314"/>
    </location>
</feature>
<dbReference type="EMBL" id="JAINUG010000466">
    <property type="protein sequence ID" value="KAJ8367563.1"/>
    <property type="molecule type" value="Genomic_DNA"/>
</dbReference>
<dbReference type="InterPro" id="IPR043502">
    <property type="entry name" value="DNA/RNA_pol_sf"/>
</dbReference>